<dbReference type="GO" id="GO:0042802">
    <property type="term" value="F:identical protein binding"/>
    <property type="evidence" value="ECO:0007669"/>
    <property type="project" value="UniProtKB-ARBA"/>
</dbReference>
<dbReference type="OrthoDB" id="9802426at2"/>
<evidence type="ECO:0000256" key="4">
    <source>
        <dbReference type="ARBA" id="ARBA00023012"/>
    </source>
</evidence>
<dbReference type="SMART" id="SM00862">
    <property type="entry name" value="Trans_reg_C"/>
    <property type="match status" value="1"/>
</dbReference>
<evidence type="ECO:0000256" key="8">
    <source>
        <dbReference type="PROSITE-ProRule" id="PRU00169"/>
    </source>
</evidence>
<dbReference type="Gene3D" id="3.40.50.2300">
    <property type="match status" value="1"/>
</dbReference>
<dbReference type="PROSITE" id="PS50110">
    <property type="entry name" value="RESPONSE_REGULATORY"/>
    <property type="match status" value="1"/>
</dbReference>
<dbReference type="Pfam" id="PF00072">
    <property type="entry name" value="Response_reg"/>
    <property type="match status" value="1"/>
</dbReference>
<dbReference type="InterPro" id="IPR036388">
    <property type="entry name" value="WH-like_DNA-bd_sf"/>
</dbReference>
<dbReference type="InterPro" id="IPR039420">
    <property type="entry name" value="WalR-like"/>
</dbReference>
<evidence type="ECO:0000256" key="6">
    <source>
        <dbReference type="ARBA" id="ARBA00023125"/>
    </source>
</evidence>
<dbReference type="PANTHER" id="PTHR48111">
    <property type="entry name" value="REGULATOR OF RPOS"/>
    <property type="match status" value="1"/>
</dbReference>
<dbReference type="SMART" id="SM00448">
    <property type="entry name" value="REC"/>
    <property type="match status" value="1"/>
</dbReference>
<dbReference type="InterPro" id="IPR001867">
    <property type="entry name" value="OmpR/PhoB-type_DNA-bd"/>
</dbReference>
<feature type="domain" description="Response regulatory" evidence="10">
    <location>
        <begin position="7"/>
        <end position="120"/>
    </location>
</feature>
<dbReference type="InterPro" id="IPR001789">
    <property type="entry name" value="Sig_transdc_resp-reg_receiver"/>
</dbReference>
<evidence type="ECO:0000256" key="7">
    <source>
        <dbReference type="ARBA" id="ARBA00023163"/>
    </source>
</evidence>
<evidence type="ECO:0000313" key="13">
    <source>
        <dbReference type="Proteomes" id="UP000480275"/>
    </source>
</evidence>
<dbReference type="PROSITE" id="PS51755">
    <property type="entry name" value="OMPR_PHOB"/>
    <property type="match status" value="1"/>
</dbReference>
<dbReference type="Gene3D" id="1.10.10.10">
    <property type="entry name" value="Winged helix-like DNA-binding domain superfamily/Winged helix DNA-binding domain"/>
    <property type="match status" value="1"/>
</dbReference>
<keyword evidence="3 8" id="KW-0597">Phosphoprotein</keyword>
<evidence type="ECO:0000256" key="5">
    <source>
        <dbReference type="ARBA" id="ARBA00023015"/>
    </source>
</evidence>
<dbReference type="SUPFAM" id="SSF52172">
    <property type="entry name" value="CheY-like"/>
    <property type="match status" value="1"/>
</dbReference>
<feature type="modified residue" description="4-aspartylphosphate" evidence="8">
    <location>
        <position position="56"/>
    </location>
</feature>
<dbReference type="GO" id="GO:0005829">
    <property type="term" value="C:cytosol"/>
    <property type="evidence" value="ECO:0007669"/>
    <property type="project" value="TreeGrafter"/>
</dbReference>
<dbReference type="GO" id="GO:0032993">
    <property type="term" value="C:protein-DNA complex"/>
    <property type="evidence" value="ECO:0007669"/>
    <property type="project" value="TreeGrafter"/>
</dbReference>
<dbReference type="PANTHER" id="PTHR48111:SF50">
    <property type="entry name" value="KDP OPERON TRANSCRIPTIONAL REGULATORY PROTEIN KDPE"/>
    <property type="match status" value="1"/>
</dbReference>
<dbReference type="CDD" id="cd00383">
    <property type="entry name" value="trans_reg_C"/>
    <property type="match status" value="1"/>
</dbReference>
<evidence type="ECO:0000313" key="12">
    <source>
        <dbReference type="EMBL" id="MQY50854.1"/>
    </source>
</evidence>
<feature type="DNA-binding region" description="OmpR/PhoB-type" evidence="9">
    <location>
        <begin position="131"/>
        <end position="230"/>
    </location>
</feature>
<dbReference type="GO" id="GO:0000156">
    <property type="term" value="F:phosphorelay response regulator activity"/>
    <property type="evidence" value="ECO:0007669"/>
    <property type="project" value="TreeGrafter"/>
</dbReference>
<accession>A0A6L5JW58</accession>
<dbReference type="GO" id="GO:0000987">
    <property type="term" value="F:cis-regulatory region sequence-specific DNA binding"/>
    <property type="evidence" value="ECO:0007669"/>
    <property type="project" value="UniProtKB-ARBA"/>
</dbReference>
<keyword evidence="4" id="KW-0902">Two-component regulatory system</keyword>
<keyword evidence="5" id="KW-0805">Transcription regulation</keyword>
<keyword evidence="2" id="KW-0963">Cytoplasm</keyword>
<dbReference type="NCBIfam" id="NF007820">
    <property type="entry name" value="PRK10529.1"/>
    <property type="match status" value="1"/>
</dbReference>
<evidence type="ECO:0000256" key="9">
    <source>
        <dbReference type="PROSITE-ProRule" id="PRU01091"/>
    </source>
</evidence>
<reference evidence="12 13" key="1">
    <citation type="submission" date="2019-10" db="EMBL/GenBank/DDBJ databases">
        <title>Whole-genome sequence of the purple nonsulfur photosynthetic bacterium Rhodocyclus tenuis.</title>
        <authorList>
            <person name="Kyndt J.A."/>
            <person name="Meyer T.E."/>
        </authorList>
    </citation>
    <scope>NUCLEOTIDE SEQUENCE [LARGE SCALE GENOMIC DNA]</scope>
    <source>
        <strain evidence="12 13">DSM 110</strain>
    </source>
</reference>
<evidence type="ECO:0000256" key="3">
    <source>
        <dbReference type="ARBA" id="ARBA00022553"/>
    </source>
</evidence>
<dbReference type="Proteomes" id="UP000480275">
    <property type="component" value="Unassembled WGS sequence"/>
</dbReference>
<dbReference type="CDD" id="cd17620">
    <property type="entry name" value="REC_OmpR_KdpE-like"/>
    <property type="match status" value="1"/>
</dbReference>
<gene>
    <name evidence="12" type="primary">kdpE</name>
    <name evidence="12" type="ORF">GHK24_03540</name>
</gene>
<dbReference type="InterPro" id="IPR011006">
    <property type="entry name" value="CheY-like_superfamily"/>
</dbReference>
<dbReference type="FunFam" id="3.40.50.2300:FF:000021">
    <property type="entry name" value="Two-component system response regulator KdpE"/>
    <property type="match status" value="1"/>
</dbReference>
<evidence type="ECO:0000259" key="10">
    <source>
        <dbReference type="PROSITE" id="PS50110"/>
    </source>
</evidence>
<dbReference type="Gene3D" id="6.10.250.690">
    <property type="match status" value="1"/>
</dbReference>
<protein>
    <submittedName>
        <fullName evidence="12">Two-component system response regulator KdpE</fullName>
    </submittedName>
</protein>
<dbReference type="GO" id="GO:0045893">
    <property type="term" value="P:positive regulation of DNA-templated transcription"/>
    <property type="evidence" value="ECO:0007669"/>
    <property type="project" value="UniProtKB-ARBA"/>
</dbReference>
<proteinExistence type="predicted"/>
<comment type="subcellular location">
    <subcellularLocation>
        <location evidence="1">Cytoplasm</location>
    </subcellularLocation>
</comment>
<sequence length="237" mass="26568">MADNKPVIIVVEDEAHIRRFVRLALEDEQWQVFEADSVKRGLIEAGTRQPDLIVLDLGLPDGDGIDFIRDFRAWSEIPVIVLSARTAEADKVAALDAGADDYLMKPFGVAELLARVRAHLRRRARGSAGGASVYEFGKLRIDLGKRLIEKEGQPIHLTPIEFRLLAYLIANPDSVLTHRQLLKAVWGPSHVEDSHYVRVYMGFLRKKIEDDPTRPRHIFTESGVGYRFVSDSSAATA</sequence>
<comment type="caution">
    <text evidence="12">The sequence shown here is derived from an EMBL/GenBank/DDBJ whole genome shotgun (WGS) entry which is preliminary data.</text>
</comment>
<dbReference type="EMBL" id="WIXJ01000002">
    <property type="protein sequence ID" value="MQY50854.1"/>
    <property type="molecule type" value="Genomic_DNA"/>
</dbReference>
<evidence type="ECO:0000259" key="11">
    <source>
        <dbReference type="PROSITE" id="PS51755"/>
    </source>
</evidence>
<feature type="domain" description="OmpR/PhoB-type" evidence="11">
    <location>
        <begin position="131"/>
        <end position="230"/>
    </location>
</feature>
<name>A0A6L5JW58_RHOTE</name>
<keyword evidence="6 9" id="KW-0238">DNA-binding</keyword>
<dbReference type="Pfam" id="PF00486">
    <property type="entry name" value="Trans_reg_C"/>
    <property type="match status" value="1"/>
</dbReference>
<dbReference type="AlphaFoldDB" id="A0A6L5JW58"/>
<dbReference type="FunFam" id="1.10.10.10:FF:000210">
    <property type="entry name" value="Winged-helix transcriptional response regulator KdpE"/>
    <property type="match status" value="1"/>
</dbReference>
<organism evidence="12 13">
    <name type="scientific">Rhodocyclus tenuis</name>
    <name type="common">Rhodospirillum tenue</name>
    <dbReference type="NCBI Taxonomy" id="1066"/>
    <lineage>
        <taxon>Bacteria</taxon>
        <taxon>Pseudomonadati</taxon>
        <taxon>Pseudomonadota</taxon>
        <taxon>Betaproteobacteria</taxon>
        <taxon>Rhodocyclales</taxon>
        <taxon>Rhodocyclaceae</taxon>
        <taxon>Rhodocyclus</taxon>
    </lineage>
</organism>
<evidence type="ECO:0000256" key="1">
    <source>
        <dbReference type="ARBA" id="ARBA00004496"/>
    </source>
</evidence>
<keyword evidence="7" id="KW-0804">Transcription</keyword>
<evidence type="ECO:0000256" key="2">
    <source>
        <dbReference type="ARBA" id="ARBA00022490"/>
    </source>
</evidence>